<keyword evidence="3" id="KW-1185">Reference proteome</keyword>
<dbReference type="Proteomes" id="UP001139179">
    <property type="component" value="Unassembled WGS sequence"/>
</dbReference>
<dbReference type="EMBL" id="JAMBOL010000015">
    <property type="protein sequence ID" value="MCM3715478.1"/>
    <property type="molecule type" value="Genomic_DNA"/>
</dbReference>
<accession>A0A9X2IRD7</accession>
<feature type="domain" description="DUF1659" evidence="1">
    <location>
        <begin position="3"/>
        <end position="68"/>
    </location>
</feature>
<dbReference type="RefSeq" id="WP_251224222.1">
    <property type="nucleotide sequence ID" value="NZ_JAMBOL010000015.1"/>
</dbReference>
<dbReference type="InterPro" id="IPR012454">
    <property type="entry name" value="DUF1659"/>
</dbReference>
<sequence length="69" mass="7436">MASKNPSTARLSLLLLEENEFGETSIRRSGYPVKIDAEVDALYDISIALSSLSSAPLVDIHLTEESSLA</sequence>
<evidence type="ECO:0000259" key="1">
    <source>
        <dbReference type="Pfam" id="PF07872"/>
    </source>
</evidence>
<comment type="caution">
    <text evidence="2">The sequence shown here is derived from an EMBL/GenBank/DDBJ whole genome shotgun (WGS) entry which is preliminary data.</text>
</comment>
<reference evidence="2" key="1">
    <citation type="submission" date="2022-05" db="EMBL/GenBank/DDBJ databases">
        <title>Comparative Genomics of Spacecraft Associated Microbes.</title>
        <authorList>
            <person name="Tran M.T."/>
            <person name="Wright A."/>
            <person name="Seuylemezian A."/>
            <person name="Eisen J."/>
            <person name="Coil D."/>
        </authorList>
    </citation>
    <scope>NUCLEOTIDE SEQUENCE</scope>
    <source>
        <strain evidence="2">214.1.1</strain>
    </source>
</reference>
<dbReference type="AlphaFoldDB" id="A0A9X2IRD7"/>
<protein>
    <recommendedName>
        <fullName evidence="1">DUF1659 domain-containing protein</fullName>
    </recommendedName>
</protein>
<organism evidence="2 3">
    <name type="scientific">Halalkalibacter oceani</name>
    <dbReference type="NCBI Taxonomy" id="1653776"/>
    <lineage>
        <taxon>Bacteria</taxon>
        <taxon>Bacillati</taxon>
        <taxon>Bacillota</taxon>
        <taxon>Bacilli</taxon>
        <taxon>Bacillales</taxon>
        <taxon>Bacillaceae</taxon>
        <taxon>Halalkalibacter</taxon>
    </lineage>
</organism>
<gene>
    <name evidence="2" type="ORF">M3202_15520</name>
</gene>
<proteinExistence type="predicted"/>
<evidence type="ECO:0000313" key="2">
    <source>
        <dbReference type="EMBL" id="MCM3715478.1"/>
    </source>
</evidence>
<dbReference type="Pfam" id="PF07872">
    <property type="entry name" value="DUF1659"/>
    <property type="match status" value="1"/>
</dbReference>
<evidence type="ECO:0000313" key="3">
    <source>
        <dbReference type="Proteomes" id="UP001139179"/>
    </source>
</evidence>
<name>A0A9X2IRD7_9BACI</name>